<proteinExistence type="predicted"/>
<sequence>MHLADVAKENTAEQTRFGTDQADSKVTKVILFEALKLNRSKTIVLKFTSCEFFFPNGDHAQCSD</sequence>
<gene>
    <name evidence="1" type="ORF">CVLEPA_LOCUS15152</name>
</gene>
<accession>A0ABP0FX23</accession>
<protein>
    <submittedName>
        <fullName evidence="1">Uncharacterized protein</fullName>
    </submittedName>
</protein>
<name>A0ABP0FX23_CLALP</name>
<organism evidence="1 2">
    <name type="scientific">Clavelina lepadiformis</name>
    <name type="common">Light-bulb sea squirt</name>
    <name type="synonym">Ascidia lepadiformis</name>
    <dbReference type="NCBI Taxonomy" id="159417"/>
    <lineage>
        <taxon>Eukaryota</taxon>
        <taxon>Metazoa</taxon>
        <taxon>Chordata</taxon>
        <taxon>Tunicata</taxon>
        <taxon>Ascidiacea</taxon>
        <taxon>Aplousobranchia</taxon>
        <taxon>Clavelinidae</taxon>
        <taxon>Clavelina</taxon>
    </lineage>
</organism>
<dbReference type="Proteomes" id="UP001642483">
    <property type="component" value="Unassembled WGS sequence"/>
</dbReference>
<dbReference type="EMBL" id="CAWYQH010000097">
    <property type="protein sequence ID" value="CAK8684156.1"/>
    <property type="molecule type" value="Genomic_DNA"/>
</dbReference>
<keyword evidence="2" id="KW-1185">Reference proteome</keyword>
<comment type="caution">
    <text evidence="1">The sequence shown here is derived from an EMBL/GenBank/DDBJ whole genome shotgun (WGS) entry which is preliminary data.</text>
</comment>
<evidence type="ECO:0000313" key="2">
    <source>
        <dbReference type="Proteomes" id="UP001642483"/>
    </source>
</evidence>
<reference evidence="1 2" key="1">
    <citation type="submission" date="2024-02" db="EMBL/GenBank/DDBJ databases">
        <authorList>
            <person name="Daric V."/>
            <person name="Darras S."/>
        </authorList>
    </citation>
    <scope>NUCLEOTIDE SEQUENCE [LARGE SCALE GENOMIC DNA]</scope>
</reference>
<evidence type="ECO:0000313" key="1">
    <source>
        <dbReference type="EMBL" id="CAK8684156.1"/>
    </source>
</evidence>